<evidence type="ECO:0000259" key="2">
    <source>
        <dbReference type="Pfam" id="PF13349"/>
    </source>
</evidence>
<proteinExistence type="predicted"/>
<evidence type="ECO:0000256" key="1">
    <source>
        <dbReference type="SAM" id="SignalP"/>
    </source>
</evidence>
<comment type="caution">
    <text evidence="3">The sequence shown here is derived from an EMBL/GenBank/DDBJ whole genome shotgun (WGS) entry which is preliminary data.</text>
</comment>
<dbReference type="RefSeq" id="WP_386758713.1">
    <property type="nucleotide sequence ID" value="NZ_JBHRXK010000003.1"/>
</dbReference>
<evidence type="ECO:0000313" key="4">
    <source>
        <dbReference type="Proteomes" id="UP001595740"/>
    </source>
</evidence>
<keyword evidence="4" id="KW-1185">Reference proteome</keyword>
<dbReference type="InterPro" id="IPR025164">
    <property type="entry name" value="Toastrack_DUF4097"/>
</dbReference>
<feature type="signal peptide" evidence="1">
    <location>
        <begin position="1"/>
        <end position="23"/>
    </location>
</feature>
<protein>
    <submittedName>
        <fullName evidence="3">DUF4097 domain-containing protein</fullName>
    </submittedName>
</protein>
<feature type="domain" description="DUF4097" evidence="2">
    <location>
        <begin position="39"/>
        <end position="303"/>
    </location>
</feature>
<name>A0ABV7RP89_9GAMM</name>
<accession>A0ABV7RP89</accession>
<evidence type="ECO:0000313" key="3">
    <source>
        <dbReference type="EMBL" id="MFC3550953.1"/>
    </source>
</evidence>
<gene>
    <name evidence="3" type="ORF">ACFOLC_07960</name>
</gene>
<keyword evidence="1" id="KW-0732">Signal</keyword>
<reference evidence="4" key="1">
    <citation type="journal article" date="2019" name="Int. J. Syst. Evol. Microbiol.">
        <title>The Global Catalogue of Microorganisms (GCM) 10K type strain sequencing project: providing services to taxonomists for standard genome sequencing and annotation.</title>
        <authorList>
            <consortium name="The Broad Institute Genomics Platform"/>
            <consortium name="The Broad Institute Genome Sequencing Center for Infectious Disease"/>
            <person name="Wu L."/>
            <person name="Ma J."/>
        </authorList>
    </citation>
    <scope>NUCLEOTIDE SEQUENCE [LARGE SCALE GENOMIC DNA]</scope>
    <source>
        <strain evidence="4">KCTC 42875</strain>
    </source>
</reference>
<dbReference type="Proteomes" id="UP001595740">
    <property type="component" value="Unassembled WGS sequence"/>
</dbReference>
<organism evidence="3 4">
    <name type="scientific">Lysobacter cavernae</name>
    <dbReference type="NCBI Taxonomy" id="1685901"/>
    <lineage>
        <taxon>Bacteria</taxon>
        <taxon>Pseudomonadati</taxon>
        <taxon>Pseudomonadota</taxon>
        <taxon>Gammaproteobacteria</taxon>
        <taxon>Lysobacterales</taxon>
        <taxon>Lysobacteraceae</taxon>
        <taxon>Lysobacter</taxon>
    </lineage>
</organism>
<sequence>MTRVHIHGLTLGLALLAVPAAFAGTPINQTHPLDPRGHVEIDNLKGSIDVRAWDRPEVKIEGVLGNGVEKLEIEGDQQRLTIRVKYPNRGGSMGLFGGSDKSEPTELRLMVPLRADLEIDSVSADVNVLGVASNELSIDSVSGDVIVAAAPQEASVDSVSGDLQLTLNSRRVSAESVSGDLNLRGRLDGEVDVETVSGRIDVAVLESRLHKLTGSSVSGDISITTALTNNGRISLETVSGDLHLALPRDLSANVRGESFSGDLTAPDAQVIRPKHGPGSSFEHRYGNGDGDITIETFSGDATLQLD</sequence>
<dbReference type="Pfam" id="PF13349">
    <property type="entry name" value="DUF4097"/>
    <property type="match status" value="1"/>
</dbReference>
<dbReference type="EMBL" id="JBHRXK010000003">
    <property type="protein sequence ID" value="MFC3550953.1"/>
    <property type="molecule type" value="Genomic_DNA"/>
</dbReference>
<feature type="chain" id="PRO_5047342030" evidence="1">
    <location>
        <begin position="24"/>
        <end position="306"/>
    </location>
</feature>